<accession>A0A2V3V0G9</accession>
<protein>
    <submittedName>
        <fullName evidence="6">Flavin reductase (DIM6/NTAB) family NADH-FMN oxidoreductase RutF</fullName>
    </submittedName>
</protein>
<evidence type="ECO:0000313" key="7">
    <source>
        <dbReference type="Proteomes" id="UP000248014"/>
    </source>
</evidence>
<dbReference type="SUPFAM" id="SSF50475">
    <property type="entry name" value="FMN-binding split barrel"/>
    <property type="match status" value="1"/>
</dbReference>
<proteinExistence type="inferred from homology"/>
<dbReference type="Proteomes" id="UP000248014">
    <property type="component" value="Unassembled WGS sequence"/>
</dbReference>
<dbReference type="Gene3D" id="2.30.110.10">
    <property type="entry name" value="Electron Transport, Fmn-binding Protein, Chain A"/>
    <property type="match status" value="1"/>
</dbReference>
<keyword evidence="3" id="KW-0288">FMN</keyword>
<dbReference type="AlphaFoldDB" id="A0A2V3V0G9"/>
<evidence type="ECO:0000256" key="4">
    <source>
        <dbReference type="ARBA" id="ARBA00038054"/>
    </source>
</evidence>
<reference evidence="6 7" key="1">
    <citation type="submission" date="2018-05" db="EMBL/GenBank/DDBJ databases">
        <title>Genomic Encyclopedia of Type Strains, Phase IV (KMG-IV): sequencing the most valuable type-strain genomes for metagenomic binning, comparative biology and taxonomic classification.</title>
        <authorList>
            <person name="Goeker M."/>
        </authorList>
    </citation>
    <scope>NUCLEOTIDE SEQUENCE [LARGE SCALE GENOMIC DNA]</scope>
    <source>
        <strain evidence="6 7">DSM 3183</strain>
    </source>
</reference>
<dbReference type="SMART" id="SM00903">
    <property type="entry name" value="Flavin_Reduct"/>
    <property type="match status" value="1"/>
</dbReference>
<evidence type="ECO:0000256" key="2">
    <source>
        <dbReference type="ARBA" id="ARBA00022630"/>
    </source>
</evidence>
<dbReference type="PANTHER" id="PTHR33798:SF5">
    <property type="entry name" value="FLAVIN REDUCTASE LIKE DOMAIN-CONTAINING PROTEIN"/>
    <property type="match status" value="1"/>
</dbReference>
<dbReference type="GO" id="GO:0010181">
    <property type="term" value="F:FMN binding"/>
    <property type="evidence" value="ECO:0007669"/>
    <property type="project" value="InterPro"/>
</dbReference>
<keyword evidence="2" id="KW-0285">Flavoprotein</keyword>
<comment type="caution">
    <text evidence="6">The sequence shown here is derived from an EMBL/GenBank/DDBJ whole genome shotgun (WGS) entry which is preliminary data.</text>
</comment>
<evidence type="ECO:0000256" key="1">
    <source>
        <dbReference type="ARBA" id="ARBA00001917"/>
    </source>
</evidence>
<gene>
    <name evidence="6" type="ORF">C7451_108112</name>
</gene>
<keyword evidence="7" id="KW-1185">Reference proteome</keyword>
<comment type="similarity">
    <text evidence="4">Belongs to the flavoredoxin family.</text>
</comment>
<dbReference type="GO" id="GO:0016646">
    <property type="term" value="F:oxidoreductase activity, acting on the CH-NH group of donors, NAD or NADP as acceptor"/>
    <property type="evidence" value="ECO:0007669"/>
    <property type="project" value="UniProtKB-ARBA"/>
</dbReference>
<dbReference type="OrthoDB" id="9783347at2"/>
<dbReference type="EMBL" id="QJJM01000008">
    <property type="protein sequence ID" value="PXW74451.1"/>
    <property type="molecule type" value="Genomic_DNA"/>
</dbReference>
<sequence>MEFDLRALEVAKRYKLLASSITPRPIAWVTSRSADGIHNAAPYSFFNMMGSDPPTVVLGLMLRPEGGLKDSAVNITTTGEFVINLVCEADAEAMNLTCIDAPPEVDECALAGLDLLPSRLVAPPRIASAPASFECRVLETVYPGGEGGQVIIIGEVLVAHIADRFVLDRDRCHVDTLAMGLIGRVHGAGWYVRMTDLFQMDRPVWPKDAPGSEA</sequence>
<evidence type="ECO:0000313" key="6">
    <source>
        <dbReference type="EMBL" id="PXW74451.1"/>
    </source>
</evidence>
<feature type="domain" description="Flavin reductase like" evidence="5">
    <location>
        <begin position="19"/>
        <end position="175"/>
    </location>
</feature>
<evidence type="ECO:0000256" key="3">
    <source>
        <dbReference type="ARBA" id="ARBA00022643"/>
    </source>
</evidence>
<evidence type="ECO:0000259" key="5">
    <source>
        <dbReference type="SMART" id="SM00903"/>
    </source>
</evidence>
<dbReference type="InterPro" id="IPR012349">
    <property type="entry name" value="Split_barrel_FMN-bd"/>
</dbReference>
<dbReference type="Pfam" id="PF01613">
    <property type="entry name" value="Flavin_Reduct"/>
    <property type="match status" value="1"/>
</dbReference>
<comment type="cofactor">
    <cofactor evidence="1">
        <name>FMN</name>
        <dbReference type="ChEBI" id="CHEBI:58210"/>
    </cofactor>
</comment>
<dbReference type="RefSeq" id="WP_110299137.1">
    <property type="nucleotide sequence ID" value="NZ_QJJM01000008.1"/>
</dbReference>
<organism evidence="6 7">
    <name type="scientific">Blastomonas natatoria</name>
    <dbReference type="NCBI Taxonomy" id="34015"/>
    <lineage>
        <taxon>Bacteria</taxon>
        <taxon>Pseudomonadati</taxon>
        <taxon>Pseudomonadota</taxon>
        <taxon>Alphaproteobacteria</taxon>
        <taxon>Sphingomonadales</taxon>
        <taxon>Sphingomonadaceae</taxon>
        <taxon>Blastomonas</taxon>
    </lineage>
</organism>
<name>A0A2V3V0G9_9SPHN</name>
<dbReference type="PANTHER" id="PTHR33798">
    <property type="entry name" value="FLAVOPROTEIN OXYGENASE"/>
    <property type="match status" value="1"/>
</dbReference>
<dbReference type="InterPro" id="IPR002563">
    <property type="entry name" value="Flavin_Rdtase-like_dom"/>
</dbReference>